<dbReference type="Gene3D" id="3.90.1300.10">
    <property type="entry name" value="Amidase signature (AS) domain"/>
    <property type="match status" value="1"/>
</dbReference>
<dbReference type="Proteomes" id="UP000322499">
    <property type="component" value="Unassembled WGS sequence"/>
</dbReference>
<evidence type="ECO:0000313" key="3">
    <source>
        <dbReference type="EMBL" id="TYP89102.1"/>
    </source>
</evidence>
<evidence type="ECO:0000256" key="1">
    <source>
        <dbReference type="ARBA" id="ARBA00009199"/>
    </source>
</evidence>
<dbReference type="GO" id="GO:0003824">
    <property type="term" value="F:catalytic activity"/>
    <property type="evidence" value="ECO:0007669"/>
    <property type="project" value="InterPro"/>
</dbReference>
<protein>
    <submittedName>
        <fullName evidence="3">Amidase</fullName>
    </submittedName>
</protein>
<proteinExistence type="inferred from homology"/>
<comment type="caution">
    <text evidence="3">The sequence shown here is derived from an EMBL/GenBank/DDBJ whole genome shotgun (WGS) entry which is preliminary data.</text>
</comment>
<sequence>MNGAFTIGRMSISADEYRSWDAVEMARLVRSGQVTPAELADAARALMAERSDLGAVAAHAPATPPADVPPPGPAGPLAGVPFAVKELIGWPGLPWTFGSRLFAGHRTEEYSPYAARIRDAGLQVLGSTTSSEFGLLGSTETALHGVTGNPWRVGVSAGGSSGGSAALVAAGVLPMAHGDDAGGSLRVPAALTGVVGFKPTNQRPTPVGPEMPGLGRLVVEHCISRTVRDSAAFLAATERTGADAVHPPVGVVRGPARDRLRIAVLGATLMGAAPHPAVARELRRAADLCASLGHDVVDAAPLDVSGPALSRGFFGAAAQTMAVVAASVTPLLGRPPGPEELEPFTLELIEWGATLGPDEDAVRAAAFADGTRAYLRLFERADVVLSPTVARPPWPVGHLSPDAGREVLIRRTEEAVGYTPIHNMSSCPGMSLPLGQDDGLPVGMHIAARPGADALLLALAYELEQAAPWPAAPWPGGA</sequence>
<gene>
    <name evidence="3" type="ORF">BD833_103259</name>
</gene>
<feature type="domain" description="Amidase" evidence="2">
    <location>
        <begin position="73"/>
        <end position="457"/>
    </location>
</feature>
<keyword evidence="4" id="KW-1185">Reference proteome</keyword>
<dbReference type="PANTHER" id="PTHR11895">
    <property type="entry name" value="TRANSAMIDASE"/>
    <property type="match status" value="1"/>
</dbReference>
<dbReference type="InterPro" id="IPR020556">
    <property type="entry name" value="Amidase_CS"/>
</dbReference>
<dbReference type="InterPro" id="IPR000120">
    <property type="entry name" value="Amidase"/>
</dbReference>
<accession>A0A5S5D2T3</accession>
<reference evidence="3 4" key="1">
    <citation type="submission" date="2019-07" db="EMBL/GenBank/DDBJ databases">
        <title>Genomic Encyclopedia of Archaeal and Bacterial Type Strains, Phase II (KMG-II): from individual species to whole genera.</title>
        <authorList>
            <person name="Goeker M."/>
        </authorList>
    </citation>
    <scope>NUCLEOTIDE SEQUENCE [LARGE SCALE GENOMIC DNA]</scope>
    <source>
        <strain evidence="3 4">DSM 46842</strain>
    </source>
</reference>
<dbReference type="InterPro" id="IPR036928">
    <property type="entry name" value="AS_sf"/>
</dbReference>
<dbReference type="EMBL" id="VNHW01000003">
    <property type="protein sequence ID" value="TYP89102.1"/>
    <property type="molecule type" value="Genomic_DNA"/>
</dbReference>
<organism evidence="3 4">
    <name type="scientific">Blastococcus xanthinilyticus</name>
    <dbReference type="NCBI Taxonomy" id="1564164"/>
    <lineage>
        <taxon>Bacteria</taxon>
        <taxon>Bacillati</taxon>
        <taxon>Actinomycetota</taxon>
        <taxon>Actinomycetes</taxon>
        <taxon>Geodermatophilales</taxon>
        <taxon>Geodermatophilaceae</taxon>
        <taxon>Blastococcus</taxon>
    </lineage>
</organism>
<comment type="similarity">
    <text evidence="1">Belongs to the amidase family.</text>
</comment>
<dbReference type="Pfam" id="PF01425">
    <property type="entry name" value="Amidase"/>
    <property type="match status" value="1"/>
</dbReference>
<name>A0A5S5D2T3_9ACTN</name>
<evidence type="ECO:0000259" key="2">
    <source>
        <dbReference type="Pfam" id="PF01425"/>
    </source>
</evidence>
<dbReference type="InterPro" id="IPR023631">
    <property type="entry name" value="Amidase_dom"/>
</dbReference>
<evidence type="ECO:0000313" key="4">
    <source>
        <dbReference type="Proteomes" id="UP000322499"/>
    </source>
</evidence>
<dbReference type="AlphaFoldDB" id="A0A5S5D2T3"/>
<dbReference type="SUPFAM" id="SSF75304">
    <property type="entry name" value="Amidase signature (AS) enzymes"/>
    <property type="match status" value="1"/>
</dbReference>
<dbReference type="PROSITE" id="PS00571">
    <property type="entry name" value="AMIDASES"/>
    <property type="match status" value="1"/>
</dbReference>
<dbReference type="PANTHER" id="PTHR11895:SF7">
    <property type="entry name" value="GLUTAMYL-TRNA(GLN) AMIDOTRANSFERASE SUBUNIT A, MITOCHONDRIAL"/>
    <property type="match status" value="1"/>
</dbReference>